<evidence type="ECO:0000256" key="1">
    <source>
        <dbReference type="ARBA" id="ARBA00001947"/>
    </source>
</evidence>
<gene>
    <name evidence="6" type="ORF">FHR98_001137</name>
</gene>
<dbReference type="InterPro" id="IPR053138">
    <property type="entry name" value="N-alpha-Ac-DABA_deacetylase"/>
</dbReference>
<evidence type="ECO:0000259" key="5">
    <source>
        <dbReference type="Pfam" id="PF24827"/>
    </source>
</evidence>
<evidence type="ECO:0000256" key="2">
    <source>
        <dbReference type="ARBA" id="ARBA00022723"/>
    </source>
</evidence>
<comment type="caution">
    <text evidence="6">The sequence shown here is derived from an EMBL/GenBank/DDBJ whole genome shotgun (WGS) entry which is preliminary data.</text>
</comment>
<dbReference type="SUPFAM" id="SSF53187">
    <property type="entry name" value="Zn-dependent exopeptidases"/>
    <property type="match status" value="1"/>
</dbReference>
<reference evidence="6 7" key="1">
    <citation type="submission" date="2020-08" db="EMBL/GenBank/DDBJ databases">
        <title>Genomic Encyclopedia of Type Strains, Phase III (KMG-III): the genomes of soil and plant-associated and newly described type strains.</title>
        <authorList>
            <person name="Whitman W."/>
        </authorList>
    </citation>
    <scope>NUCLEOTIDE SEQUENCE [LARGE SCALE GENOMIC DNA]</scope>
    <source>
        <strain evidence="6 7">CECT 8803</strain>
    </source>
</reference>
<dbReference type="Proteomes" id="UP000581135">
    <property type="component" value="Unassembled WGS sequence"/>
</dbReference>
<accession>A0A839SV57</accession>
<protein>
    <recommendedName>
        <fullName evidence="5">Succinylglutamate desuccinylase/Aspartoacylase catalytic domain-containing protein</fullName>
    </recommendedName>
</protein>
<dbReference type="Pfam" id="PF24827">
    <property type="entry name" value="AstE_AspA_cat"/>
    <property type="match status" value="1"/>
</dbReference>
<dbReference type="RefSeq" id="WP_183415657.1">
    <property type="nucleotide sequence ID" value="NZ_JACHXA010000002.1"/>
</dbReference>
<feature type="domain" description="Succinylglutamate desuccinylase/Aspartoacylase catalytic" evidence="5">
    <location>
        <begin position="33"/>
        <end position="222"/>
    </location>
</feature>
<keyword evidence="3" id="KW-0378">Hydrolase</keyword>
<evidence type="ECO:0000256" key="4">
    <source>
        <dbReference type="ARBA" id="ARBA00022833"/>
    </source>
</evidence>
<keyword evidence="2" id="KW-0479">Metal-binding</keyword>
<dbReference type="AlphaFoldDB" id="A0A839SV57"/>
<organism evidence="6 7">
    <name type="scientific">Limibacillus halophilus</name>
    <dbReference type="NCBI Taxonomy" id="1579333"/>
    <lineage>
        <taxon>Bacteria</taxon>
        <taxon>Pseudomonadati</taxon>
        <taxon>Pseudomonadota</taxon>
        <taxon>Alphaproteobacteria</taxon>
        <taxon>Rhodospirillales</taxon>
        <taxon>Rhodovibrionaceae</taxon>
        <taxon>Limibacillus</taxon>
    </lineage>
</organism>
<dbReference type="CDD" id="cd06250">
    <property type="entry name" value="M14_PaAOTO_like"/>
    <property type="match status" value="1"/>
</dbReference>
<dbReference type="GO" id="GO:0046872">
    <property type="term" value="F:metal ion binding"/>
    <property type="evidence" value="ECO:0007669"/>
    <property type="project" value="UniProtKB-KW"/>
</dbReference>
<dbReference type="PANTHER" id="PTHR37326:SF1">
    <property type="entry name" value="BLL3975 PROTEIN"/>
    <property type="match status" value="1"/>
</dbReference>
<name>A0A839SV57_9PROT</name>
<evidence type="ECO:0000313" key="6">
    <source>
        <dbReference type="EMBL" id="MBB3064865.1"/>
    </source>
</evidence>
<dbReference type="EMBL" id="JACHXA010000002">
    <property type="protein sequence ID" value="MBB3064865.1"/>
    <property type="molecule type" value="Genomic_DNA"/>
</dbReference>
<evidence type="ECO:0000313" key="7">
    <source>
        <dbReference type="Proteomes" id="UP000581135"/>
    </source>
</evidence>
<evidence type="ECO:0000256" key="3">
    <source>
        <dbReference type="ARBA" id="ARBA00022801"/>
    </source>
</evidence>
<comment type="cofactor">
    <cofactor evidence="1">
        <name>Zn(2+)</name>
        <dbReference type="ChEBI" id="CHEBI:29105"/>
    </cofactor>
</comment>
<dbReference type="Gene3D" id="3.40.630.10">
    <property type="entry name" value="Zn peptidases"/>
    <property type="match status" value="1"/>
</dbReference>
<dbReference type="InterPro" id="IPR055438">
    <property type="entry name" value="AstE_AspA_cat"/>
</dbReference>
<dbReference type="GO" id="GO:0016788">
    <property type="term" value="F:hydrolase activity, acting on ester bonds"/>
    <property type="evidence" value="ECO:0007669"/>
    <property type="project" value="InterPro"/>
</dbReference>
<proteinExistence type="predicted"/>
<dbReference type="PANTHER" id="PTHR37326">
    <property type="entry name" value="BLL3975 PROTEIN"/>
    <property type="match status" value="1"/>
</dbReference>
<keyword evidence="4" id="KW-0862">Zinc</keyword>
<keyword evidence="7" id="KW-1185">Reference proteome</keyword>
<sequence length="380" mass="41029">MAAEVQKFTLAPAGPGSSRELFALFYGKRNARKKAYIQAAIHADETPALLVAHHLRRLLDQAAGKGRILGQVVLVPFANPIGLSQIVNDELSGRYEVGGKGNFNRNWPDLFAVVEKRLDGLIGEDPVTNQKVFRTAVVTWLNDWKPNSEMETWRKTLLGLAYDADIVLDLHCDDDALMHLFIAPQSWPDAADLAADLGCAAVMTAEDSGGGSFDECFSAPWTKLARAFPDANIPAPPLSATVELRGRPDVDDATAEKDALAIFKALQRRGIIDGEAPPPAKPICDATDLRATEILRAPMAGVVSYKAALGQQIKAGDLIAEIVDPAADTLGRARVPLHAGTNGVLLSKRQHKWVVPGFSIAKIVGEEILEDRVGVLLENR</sequence>